<feature type="region of interest" description="Disordered" evidence="2">
    <location>
        <begin position="729"/>
        <end position="759"/>
    </location>
</feature>
<evidence type="ECO:0000313" key="5">
    <source>
        <dbReference type="Proteomes" id="UP001153321"/>
    </source>
</evidence>
<feature type="compositionally biased region" description="Polar residues" evidence="2">
    <location>
        <begin position="560"/>
        <end position="604"/>
    </location>
</feature>
<gene>
    <name evidence="4" type="ORF">SPLIT_LOCUS12508</name>
</gene>
<evidence type="ECO:0000256" key="2">
    <source>
        <dbReference type="SAM" id="MobiDB-lite"/>
    </source>
</evidence>
<feature type="chain" id="PRO_5040158199" evidence="3">
    <location>
        <begin position="18"/>
        <end position="973"/>
    </location>
</feature>
<keyword evidence="1" id="KW-0175">Coiled coil</keyword>
<protein>
    <submittedName>
        <fullName evidence="4">Uncharacterized protein</fullName>
    </submittedName>
</protein>
<feature type="region of interest" description="Disordered" evidence="2">
    <location>
        <begin position="532"/>
        <end position="619"/>
    </location>
</feature>
<feature type="coiled-coil region" evidence="1">
    <location>
        <begin position="127"/>
        <end position="158"/>
    </location>
</feature>
<evidence type="ECO:0000313" key="4">
    <source>
        <dbReference type="EMBL" id="CAH1647157.1"/>
    </source>
</evidence>
<organism evidence="4 5">
    <name type="scientific">Spodoptera littoralis</name>
    <name type="common">Egyptian cotton leafworm</name>
    <dbReference type="NCBI Taxonomy" id="7109"/>
    <lineage>
        <taxon>Eukaryota</taxon>
        <taxon>Metazoa</taxon>
        <taxon>Ecdysozoa</taxon>
        <taxon>Arthropoda</taxon>
        <taxon>Hexapoda</taxon>
        <taxon>Insecta</taxon>
        <taxon>Pterygota</taxon>
        <taxon>Neoptera</taxon>
        <taxon>Endopterygota</taxon>
        <taxon>Lepidoptera</taxon>
        <taxon>Glossata</taxon>
        <taxon>Ditrysia</taxon>
        <taxon>Noctuoidea</taxon>
        <taxon>Noctuidae</taxon>
        <taxon>Amphipyrinae</taxon>
        <taxon>Spodoptera</taxon>
    </lineage>
</organism>
<dbReference type="Proteomes" id="UP001153321">
    <property type="component" value="Chromosome 9"/>
</dbReference>
<feature type="compositionally biased region" description="Low complexity" evidence="2">
    <location>
        <begin position="735"/>
        <end position="744"/>
    </location>
</feature>
<accession>A0A9P0NA86</accession>
<evidence type="ECO:0000256" key="3">
    <source>
        <dbReference type="SAM" id="SignalP"/>
    </source>
</evidence>
<dbReference type="AlphaFoldDB" id="A0A9P0NA86"/>
<evidence type="ECO:0000256" key="1">
    <source>
        <dbReference type="SAM" id="Coils"/>
    </source>
</evidence>
<sequence>MKISVLITTILIVQVSSTSFFDLFHGAVQSVQNGFGKLLTDVVTDVKETVDCTILAVQQMLSLSEDATRRYYEKCGNGMNSTSTDGNTTSVEGIQPGNEENLEKEIDEKINKTMSKVLDDYKPDEKIKELEKLLVIESEQLADVNELLKKEIKKLSEEVGKDFKNIKHNDTESSVETILHEIKVLENKELNTRNTSEIKEIHHVMSEVVDKIDAIEATEATENVKLDEIVGDLQNKSKDNSIALLKQEIKEWEEEESRNLGELKKEVQEHVKIIDRPKIEPECNHTQPVIFNMDISKGSTARSINSRELSSDNITQARVINDGDSNYQSLNVSKSSNETTELVELTKHVNPDTEPLTTASPTMNQNENKSIETIKIDNVYVSTESMSNKSSDYMVNNDTVIVRGIQNTNVDLTSTTQGITISGDTNNTETDSSINMGTTSTEKIHPLGETLPSNETVTPAKIESIVMKPPKNNFTDTHLTSIPLFRYDGYISANKPIQPEELTTVRNEEITTVTAIPIDTITPDLPITDSMPASETIPPQLLTTPENTDNTTVTTEPNEKVTSNLSITYNSPANEDNPTVTTEPYNSLPPNTSDTDSAHVSESSIPAKPTTLDNEDNPTIITESNDTVTTNLPVIPASENIPLLELTTVDNEDSPTITTEPDDKVTILLPITDRLPVSETIPAEEFTTASNGDNPTVSTEANESVIPNQSMIESAPANNENIPLEELTTVDDGDSSTFTTDTNDAVPPTLSMTDSSPASENIPLEEITTAVNDDNPTITTELNDTVTPDMSTTDSTSASETIPSEVASVIPNDEESIPTTTSVNDYTVLTQNSTYITNTSEEGITPCCKDFEETLKRSVNENTTSSMVVENSPPTDTPELAIVTTIETAGTTLTTQIPTLRAGPVDNKNASFDYDAFFPSQTNKEVRQRAIKEARQLMKGRKRSERIINNILKNKRKGTVGLFSGPVPINSGK</sequence>
<keyword evidence="3" id="KW-0732">Signal</keyword>
<feature type="signal peptide" evidence="3">
    <location>
        <begin position="1"/>
        <end position="17"/>
    </location>
</feature>
<dbReference type="EMBL" id="LR824540">
    <property type="protein sequence ID" value="CAH1647157.1"/>
    <property type="molecule type" value="Genomic_DNA"/>
</dbReference>
<keyword evidence="5" id="KW-1185">Reference proteome</keyword>
<proteinExistence type="predicted"/>
<reference evidence="4" key="1">
    <citation type="submission" date="2022-02" db="EMBL/GenBank/DDBJ databases">
        <authorList>
            <person name="King R."/>
        </authorList>
    </citation>
    <scope>NUCLEOTIDE SEQUENCE</scope>
</reference>
<feature type="compositionally biased region" description="Low complexity" evidence="2">
    <location>
        <begin position="543"/>
        <end position="556"/>
    </location>
</feature>
<feature type="compositionally biased region" description="Polar residues" evidence="2">
    <location>
        <begin position="750"/>
        <end position="759"/>
    </location>
</feature>
<name>A0A9P0NA86_SPOLI</name>